<keyword evidence="10" id="KW-1185">Reference proteome</keyword>
<evidence type="ECO:0000256" key="3">
    <source>
        <dbReference type="ARBA" id="ARBA00022691"/>
    </source>
</evidence>
<evidence type="ECO:0000256" key="2">
    <source>
        <dbReference type="ARBA" id="ARBA00022679"/>
    </source>
</evidence>
<dbReference type="InterPro" id="IPR003034">
    <property type="entry name" value="SAP_dom"/>
</dbReference>
<dbReference type="Gene3D" id="2.170.270.10">
    <property type="entry name" value="SET domain"/>
    <property type="match status" value="1"/>
</dbReference>
<keyword evidence="3" id="KW-0949">S-adenosyl-L-methionine</keyword>
<dbReference type="GO" id="GO:0045814">
    <property type="term" value="P:negative regulation of gene expression, epigenetic"/>
    <property type="evidence" value="ECO:0007669"/>
    <property type="project" value="TreeGrafter"/>
</dbReference>
<dbReference type="Proteomes" id="UP000247810">
    <property type="component" value="Unassembled WGS sequence"/>
</dbReference>
<dbReference type="PANTHER" id="PTHR46402">
    <property type="entry name" value="SET AND MYND DOMAIN-CONTAINING PROTEIN 5"/>
    <property type="match status" value="1"/>
</dbReference>
<evidence type="ECO:0000259" key="8">
    <source>
        <dbReference type="PROSITE" id="PS50800"/>
    </source>
</evidence>
<evidence type="ECO:0000256" key="5">
    <source>
        <dbReference type="ARBA" id="ARBA00044528"/>
    </source>
</evidence>
<dbReference type="SUPFAM" id="SSF68906">
    <property type="entry name" value="SAP domain"/>
    <property type="match status" value="1"/>
</dbReference>
<proteinExistence type="predicted"/>
<dbReference type="EMBL" id="KZ825892">
    <property type="protein sequence ID" value="PYH93467.1"/>
    <property type="molecule type" value="Genomic_DNA"/>
</dbReference>
<keyword evidence="2" id="KW-0808">Transferase</keyword>
<dbReference type="SUPFAM" id="SSF82199">
    <property type="entry name" value="SET domain"/>
    <property type="match status" value="1"/>
</dbReference>
<dbReference type="STRING" id="1448320.A0A319DGV0"/>
<evidence type="ECO:0000313" key="9">
    <source>
        <dbReference type="EMBL" id="PYH93467.1"/>
    </source>
</evidence>
<protein>
    <recommendedName>
        <fullName evidence="5">Histone-lysine N-methyltransferase SET5</fullName>
    </recommendedName>
    <alternativeName>
        <fullName evidence="4">SET domain-containing protein 5</fullName>
    </alternativeName>
</protein>
<keyword evidence="1" id="KW-0489">Methyltransferase</keyword>
<dbReference type="InterPro" id="IPR036361">
    <property type="entry name" value="SAP_dom_sf"/>
</dbReference>
<dbReference type="Pfam" id="PF02037">
    <property type="entry name" value="SAP"/>
    <property type="match status" value="1"/>
</dbReference>
<dbReference type="InterPro" id="IPR046341">
    <property type="entry name" value="SET_dom_sf"/>
</dbReference>
<dbReference type="InterPro" id="IPR001214">
    <property type="entry name" value="SET_dom"/>
</dbReference>
<feature type="domain" description="SAP" evidence="8">
    <location>
        <begin position="137"/>
        <end position="171"/>
    </location>
</feature>
<evidence type="ECO:0000256" key="4">
    <source>
        <dbReference type="ARBA" id="ARBA00042380"/>
    </source>
</evidence>
<dbReference type="OrthoDB" id="438641at2759"/>
<gene>
    <name evidence="9" type="ORF">BO71DRAFT_254746</name>
</gene>
<dbReference type="SMART" id="SM00513">
    <property type="entry name" value="SAP"/>
    <property type="match status" value="1"/>
</dbReference>
<dbReference type="PROSITE" id="PS50280">
    <property type="entry name" value="SET"/>
    <property type="match status" value="1"/>
</dbReference>
<accession>A0A319DGV0</accession>
<evidence type="ECO:0000256" key="1">
    <source>
        <dbReference type="ARBA" id="ARBA00022603"/>
    </source>
</evidence>
<evidence type="ECO:0000313" key="10">
    <source>
        <dbReference type="Proteomes" id="UP000247810"/>
    </source>
</evidence>
<dbReference type="GO" id="GO:0042799">
    <property type="term" value="F:histone H4K20 methyltransferase activity"/>
    <property type="evidence" value="ECO:0007669"/>
    <property type="project" value="TreeGrafter"/>
</dbReference>
<evidence type="ECO:0000256" key="6">
    <source>
        <dbReference type="ARBA" id="ARBA00048619"/>
    </source>
</evidence>
<evidence type="ECO:0000259" key="7">
    <source>
        <dbReference type="PROSITE" id="PS50280"/>
    </source>
</evidence>
<dbReference type="GO" id="GO:0032259">
    <property type="term" value="P:methylation"/>
    <property type="evidence" value="ECO:0007669"/>
    <property type="project" value="UniProtKB-KW"/>
</dbReference>
<dbReference type="Gene3D" id="1.10.720.30">
    <property type="entry name" value="SAP domain"/>
    <property type="match status" value="1"/>
</dbReference>
<comment type="catalytic activity">
    <reaction evidence="6">
        <text>L-lysyl-[histone] + S-adenosyl-L-methionine = N(6)-methyl-L-lysyl-[histone] + S-adenosyl-L-homocysteine + H(+)</text>
        <dbReference type="Rhea" id="RHEA:10024"/>
        <dbReference type="Rhea" id="RHEA-COMP:9845"/>
        <dbReference type="Rhea" id="RHEA-COMP:9846"/>
        <dbReference type="ChEBI" id="CHEBI:15378"/>
        <dbReference type="ChEBI" id="CHEBI:29969"/>
        <dbReference type="ChEBI" id="CHEBI:57856"/>
        <dbReference type="ChEBI" id="CHEBI:59789"/>
        <dbReference type="ChEBI" id="CHEBI:61929"/>
    </reaction>
    <physiologicalReaction direction="left-to-right" evidence="6">
        <dbReference type="Rhea" id="RHEA:10025"/>
    </physiologicalReaction>
</comment>
<dbReference type="PROSITE" id="PS50800">
    <property type="entry name" value="SAP"/>
    <property type="match status" value="1"/>
</dbReference>
<dbReference type="PANTHER" id="PTHR46402:SF2">
    <property type="entry name" value="HISTONE-LYSINE N-TRIMETHYLTRANSFERASE SMYD5"/>
    <property type="match status" value="1"/>
</dbReference>
<reference evidence="9 10" key="1">
    <citation type="submission" date="2018-02" db="EMBL/GenBank/DDBJ databases">
        <title>The genomes of Aspergillus section Nigri reveals drivers in fungal speciation.</title>
        <authorList>
            <consortium name="DOE Joint Genome Institute"/>
            <person name="Vesth T.C."/>
            <person name="Nybo J."/>
            <person name="Theobald S."/>
            <person name="Brandl J."/>
            <person name="Frisvad J.C."/>
            <person name="Nielsen K.F."/>
            <person name="Lyhne E.K."/>
            <person name="Kogle M.E."/>
            <person name="Kuo A."/>
            <person name="Riley R."/>
            <person name="Clum A."/>
            <person name="Nolan M."/>
            <person name="Lipzen A."/>
            <person name="Salamov A."/>
            <person name="Henrissat B."/>
            <person name="Wiebenga A."/>
            <person name="De vries R.P."/>
            <person name="Grigoriev I.V."/>
            <person name="Mortensen U.H."/>
            <person name="Andersen M.R."/>
            <person name="Baker S.E."/>
        </authorList>
    </citation>
    <scope>NUCLEOTIDE SEQUENCE [LARGE SCALE GENOMIC DNA]</scope>
    <source>
        <strain evidence="9 10">CBS 707.79</strain>
    </source>
</reference>
<feature type="domain" description="SET" evidence="7">
    <location>
        <begin position="414"/>
        <end position="767"/>
    </location>
</feature>
<dbReference type="AlphaFoldDB" id="A0A319DGV0"/>
<name>A0A319DGV0_9EURO</name>
<organism evidence="9 10">
    <name type="scientific">Aspergillus ellipticus CBS 707.79</name>
    <dbReference type="NCBI Taxonomy" id="1448320"/>
    <lineage>
        <taxon>Eukaryota</taxon>
        <taxon>Fungi</taxon>
        <taxon>Dikarya</taxon>
        <taxon>Ascomycota</taxon>
        <taxon>Pezizomycotina</taxon>
        <taxon>Eurotiomycetes</taxon>
        <taxon>Eurotiomycetidae</taxon>
        <taxon>Eurotiales</taxon>
        <taxon>Aspergillaceae</taxon>
        <taxon>Aspergillus</taxon>
        <taxon>Aspergillus subgen. Circumdati</taxon>
    </lineage>
</organism>
<sequence length="811" mass="94691">MSERYNRPPPHGTIRPPLFPPRPDLYDEVEWGPELGLEDARLAYRFWFLPDTMLDEGLPPPRFLDADDEAKHALARNVYNHLMEEHLVPVSPTKWREKWEALELHKAVWSFDTIFNDQGFDLGDIMEGPNLVEGQDIDSMRVLELREMLRKRNLSTEGKSRDLRQRLRDYKQSVYRKFPRLPRSSLSDWGIARNDENRHSIEITDEGIGPLDMYTCAILTSPYNPAYWLSRAYCHYQQAFFDLAIGDVYRAQMLCEVLINPAVRNQQPGLYSRVWQAIEQHFIARGKAFPYRANAYDERFWMRHLNGINNFVPTLRKAIQNLFSLSLAAVQSWEDYKIKENELLERLIMPARDTEPFHNRMRVMRHAVLGQNINTKETPEFYFYEKSAGTVLGDRKYPYDADDKDRSTNGFVDRATELFITNNDSLPWKKCKVDVLNGVANNTQLGIFATDAIAAGDILFAEMPAMRSHLDTYRLVRALDTNQTILSMGCDNCKADIPPNHSNADISAYNDREFCVCSFYGGTRLKFCPQPNPNYQTCAQNARERYHFRVCKKNWGWLHAAMKPNIHKTKKETRYYSHTNEKHATVLSLLLREVFDITLHRRETNPHLLAHEIDELLVLESHQDWDMQSFPFTLAANIQVPFDILMQLGVNIFRDLSFDTWVIQLVLRKLTVNAVPWDHSLRQPTKIVNEKNLPYASKKPRMPEEEWNKIPPTFYNLYLYPGFSLFNHACFHQENAFWGYDPKVPNRVLMWAARPIKKGEEIRIPYFDRRDSRVTETSFQRVVGQPCNCPGQMHACSAQVKSVQNMVGYRR</sequence>
<dbReference type="Pfam" id="PF00856">
    <property type="entry name" value="SET"/>
    <property type="match status" value="1"/>
</dbReference>
<dbReference type="VEuPathDB" id="FungiDB:BO71DRAFT_254746"/>